<evidence type="ECO:0000313" key="1">
    <source>
        <dbReference type="EMBL" id="PSW08302.1"/>
    </source>
</evidence>
<comment type="caution">
    <text evidence="1">The sequence shown here is derived from an EMBL/GenBank/DDBJ whole genome shotgun (WGS) entry which is preliminary data.</text>
</comment>
<organism evidence="1 2">
    <name type="scientific">Photobacterium rosenbergii</name>
    <dbReference type="NCBI Taxonomy" id="294936"/>
    <lineage>
        <taxon>Bacteria</taxon>
        <taxon>Pseudomonadati</taxon>
        <taxon>Pseudomonadota</taxon>
        <taxon>Gammaproteobacteria</taxon>
        <taxon>Vibrionales</taxon>
        <taxon>Vibrionaceae</taxon>
        <taxon>Photobacterium</taxon>
    </lineage>
</organism>
<dbReference type="OrthoDB" id="5816214at2"/>
<dbReference type="InterPro" id="IPR021077">
    <property type="entry name" value="Phage_phi-Lf_Orf112"/>
</dbReference>
<evidence type="ECO:0000313" key="2">
    <source>
        <dbReference type="Proteomes" id="UP000241346"/>
    </source>
</evidence>
<reference evidence="1 2" key="1">
    <citation type="submission" date="2018-03" db="EMBL/GenBank/DDBJ databases">
        <title>Whole genome sequencing of Histamine producing bacteria.</title>
        <authorList>
            <person name="Butler K."/>
        </authorList>
    </citation>
    <scope>NUCLEOTIDE SEQUENCE [LARGE SCALE GENOMIC DNA]</scope>
    <source>
        <strain evidence="1 2">DSM 19138</strain>
    </source>
</reference>
<accession>A0A2T3N6G8</accession>
<protein>
    <submittedName>
        <fullName evidence="1">Regulator</fullName>
    </submittedName>
</protein>
<name>A0A2T3N6G8_9GAMM</name>
<gene>
    <name evidence="1" type="ORF">C9J01_24335</name>
</gene>
<dbReference type="Proteomes" id="UP000241346">
    <property type="component" value="Unassembled WGS sequence"/>
</dbReference>
<sequence>MASKLTENYIFRKFVCGLSKERVAELCFKSVRTVTRWDSGHKIPPECRRLMKLYSCRDLAAINDDWRGWQIKQGELVTPNGWSLTPDRIVTGNALLQISAENDREMKAAIIRTARMLNRLPRA</sequence>
<dbReference type="Pfam" id="PF12375">
    <property type="entry name" value="DUF3653"/>
    <property type="match status" value="1"/>
</dbReference>
<dbReference type="AlphaFoldDB" id="A0A2T3N6G8"/>
<dbReference type="EMBL" id="PYMB01000022">
    <property type="protein sequence ID" value="PSW08302.1"/>
    <property type="molecule type" value="Genomic_DNA"/>
</dbReference>
<proteinExistence type="predicted"/>
<dbReference type="RefSeq" id="WP_107300713.1">
    <property type="nucleotide sequence ID" value="NZ_PYMB01000022.1"/>
</dbReference>